<dbReference type="InterPro" id="IPR011989">
    <property type="entry name" value="ARM-like"/>
</dbReference>
<name>A0ABD3FWY0_9STRA</name>
<gene>
    <name evidence="1" type="ORF">V7S43_004505</name>
</gene>
<proteinExistence type="predicted"/>
<evidence type="ECO:0000313" key="1">
    <source>
        <dbReference type="EMBL" id="KAL3670190.1"/>
    </source>
</evidence>
<dbReference type="Gene3D" id="1.25.10.10">
    <property type="entry name" value="Leucine-rich Repeat Variant"/>
    <property type="match status" value="1"/>
</dbReference>
<organism evidence="1 2">
    <name type="scientific">Phytophthora oleae</name>
    <dbReference type="NCBI Taxonomy" id="2107226"/>
    <lineage>
        <taxon>Eukaryota</taxon>
        <taxon>Sar</taxon>
        <taxon>Stramenopiles</taxon>
        <taxon>Oomycota</taxon>
        <taxon>Peronosporomycetes</taxon>
        <taxon>Peronosporales</taxon>
        <taxon>Peronosporaceae</taxon>
        <taxon>Phytophthora</taxon>
    </lineage>
</organism>
<dbReference type="Proteomes" id="UP001632037">
    <property type="component" value="Unassembled WGS sequence"/>
</dbReference>
<reference evidence="1 2" key="1">
    <citation type="submission" date="2024-09" db="EMBL/GenBank/DDBJ databases">
        <title>Genome sequencing and assembly of Phytophthora oleae, isolate VK10A, causative agent of rot of olive drupes.</title>
        <authorList>
            <person name="Conti Taguali S."/>
            <person name="Riolo M."/>
            <person name="La Spada F."/>
            <person name="Cacciola S.O."/>
            <person name="Dionisio G."/>
        </authorList>
    </citation>
    <scope>NUCLEOTIDE SEQUENCE [LARGE SCALE GENOMIC DNA]</scope>
    <source>
        <strain evidence="1 2">VK10A</strain>
    </source>
</reference>
<comment type="caution">
    <text evidence="1">The sequence shown here is derived from an EMBL/GenBank/DDBJ whole genome shotgun (WGS) entry which is preliminary data.</text>
</comment>
<dbReference type="SUPFAM" id="SSF48371">
    <property type="entry name" value="ARM repeat"/>
    <property type="match status" value="1"/>
</dbReference>
<dbReference type="EMBL" id="JBIMZQ010000007">
    <property type="protein sequence ID" value="KAL3670190.1"/>
    <property type="molecule type" value="Genomic_DNA"/>
</dbReference>
<evidence type="ECO:0000313" key="2">
    <source>
        <dbReference type="Proteomes" id="UP001632037"/>
    </source>
</evidence>
<accession>A0ABD3FWY0</accession>
<keyword evidence="2" id="KW-1185">Reference proteome</keyword>
<dbReference type="InterPro" id="IPR016024">
    <property type="entry name" value="ARM-type_fold"/>
</dbReference>
<protein>
    <submittedName>
        <fullName evidence="1">Uncharacterized protein</fullName>
    </submittedName>
</protein>
<sequence length="339" mass="37470">MEVSKPKTRRTDGPITTPLECFRHGKDSISMGNALAELAMRLVDAEDREDFRKADGVTAIVDQLARLLEEQATMNYAWQTSEVFGSGKNTKYTTRFSSRVRIDYSLIPVIIHKLTSSLVVALCHASIDAEIAVEMHELNALETLFQTLSVLPEHLDDYVPFVLESCRNLCGSDGYSSLPTDFVQSMWEILLSKEAPTYWHELAAETLTNIAAIDPSRAAATLSRISATLSLFLQVSHSDSTGFGLALCDLLCNLCCDQACCLLVICELDTCRPRGHLRHSGVVYLAELTEKAQDDALKQSMEALVHNLSWSDPTGKRSVQKLALCSFMTRFALEPAISS</sequence>
<dbReference type="AlphaFoldDB" id="A0ABD3FWY0"/>